<feature type="chain" id="PRO_5034229819" evidence="1">
    <location>
        <begin position="29"/>
        <end position="392"/>
    </location>
</feature>
<proteinExistence type="predicted"/>
<comment type="caution">
    <text evidence="2">The sequence shown here is derived from an EMBL/GenBank/DDBJ whole genome shotgun (WGS) entry which is preliminary data.</text>
</comment>
<protein>
    <submittedName>
        <fullName evidence="2">Vacuolar sorting-associated 62</fullName>
    </submittedName>
</protein>
<dbReference type="EMBL" id="JAADYS010001332">
    <property type="protein sequence ID" value="KAF4463625.1"/>
    <property type="molecule type" value="Genomic_DNA"/>
</dbReference>
<name>A0A8H4L8M5_9HYPO</name>
<accession>A0A8H4L8M5</accession>
<dbReference type="PANTHER" id="PTHR48174">
    <property type="entry name" value="DUF946 FAMILY PROTEIN"/>
    <property type="match status" value="1"/>
</dbReference>
<gene>
    <name evidence="2" type="ORF">FALBO_9557</name>
</gene>
<evidence type="ECO:0000313" key="2">
    <source>
        <dbReference type="EMBL" id="KAF4463625.1"/>
    </source>
</evidence>
<evidence type="ECO:0000256" key="1">
    <source>
        <dbReference type="SAM" id="SignalP"/>
    </source>
</evidence>
<dbReference type="AlphaFoldDB" id="A0A8H4L8M5"/>
<sequence>MTGDVPAWTSLSRCLFFIVGLVTGSVQAASEAPDLRCPDYVASYAPLVWLHSEDPYMPSDLLTHIRHTTPKLDGRPISDLPSLDLDNLGLLNDHGGEAVALTSNDDPLSAPAWILGEAPDAAGQIHNATPCAVILVEKNEVELDAFYFYFYSFNEGPNITQVLEPLNHLVKGPKVEAGMHFGDHVGDWEHNMIRFKDGKPVGIYYSQHVDGAAFDWDDAKVSKNDGRPIVYSARGSHANYPGSGEQIHNAAMIDYCNEGRRWDPVLSANFYRFDPASFTLTTLTPPNQKSSPSPPSYNLTSWFDYTGHWGDILYPDSDPRQETIPRFGLKRFETGPNGPRFKHLVRKGLLRDEKRKLGWVEWAAEEIQLDDWSREDEALFSSDDEDVEENRR</sequence>
<reference evidence="2 3" key="1">
    <citation type="submission" date="2020-01" db="EMBL/GenBank/DDBJ databases">
        <title>Identification and distribution of gene clusters putatively required for synthesis of sphingolipid metabolism inhibitors in phylogenetically diverse species of the filamentous fungus Fusarium.</title>
        <authorList>
            <person name="Kim H.-S."/>
            <person name="Busman M."/>
            <person name="Brown D.W."/>
            <person name="Divon H."/>
            <person name="Uhlig S."/>
            <person name="Proctor R.H."/>
        </authorList>
    </citation>
    <scope>NUCLEOTIDE SEQUENCE [LARGE SCALE GENOMIC DNA]</scope>
    <source>
        <strain evidence="2 3">NRRL 20459</strain>
    </source>
</reference>
<keyword evidence="3" id="KW-1185">Reference proteome</keyword>
<evidence type="ECO:0000313" key="3">
    <source>
        <dbReference type="Proteomes" id="UP000554235"/>
    </source>
</evidence>
<feature type="signal peptide" evidence="1">
    <location>
        <begin position="1"/>
        <end position="28"/>
    </location>
</feature>
<dbReference type="PANTHER" id="PTHR48174:SF5">
    <property type="entry name" value="VACUOLAR PROTEIN SORTING-ASSOCIATED PROTEIN 62"/>
    <property type="match status" value="1"/>
</dbReference>
<dbReference type="Proteomes" id="UP000554235">
    <property type="component" value="Unassembled WGS sequence"/>
</dbReference>
<dbReference type="Pfam" id="PF06101">
    <property type="entry name" value="Vps62"/>
    <property type="match status" value="1"/>
</dbReference>
<dbReference type="OrthoDB" id="188042at2759"/>
<keyword evidence="1" id="KW-0732">Signal</keyword>
<dbReference type="InterPro" id="IPR009291">
    <property type="entry name" value="Vps62"/>
</dbReference>
<organism evidence="2 3">
    <name type="scientific">Fusarium albosuccineum</name>
    <dbReference type="NCBI Taxonomy" id="1237068"/>
    <lineage>
        <taxon>Eukaryota</taxon>
        <taxon>Fungi</taxon>
        <taxon>Dikarya</taxon>
        <taxon>Ascomycota</taxon>
        <taxon>Pezizomycotina</taxon>
        <taxon>Sordariomycetes</taxon>
        <taxon>Hypocreomycetidae</taxon>
        <taxon>Hypocreales</taxon>
        <taxon>Nectriaceae</taxon>
        <taxon>Fusarium</taxon>
        <taxon>Fusarium decemcellulare species complex</taxon>
    </lineage>
</organism>